<name>A0A916NU13_9FLAO</name>
<dbReference type="EMBL" id="OU015584">
    <property type="protein sequence ID" value="CAG5086792.1"/>
    <property type="molecule type" value="Genomic_DNA"/>
</dbReference>
<accession>A0A916NU13</accession>
<evidence type="ECO:0000313" key="1">
    <source>
        <dbReference type="EMBL" id="CAG5086792.1"/>
    </source>
</evidence>
<gene>
    <name evidence="1" type="ORF">CRYO30217_03281</name>
</gene>
<keyword evidence="2" id="KW-1185">Reference proteome</keyword>
<dbReference type="KEGG" id="ptan:CRYO30217_03281"/>
<dbReference type="AlphaFoldDB" id="A0A916NU13"/>
<dbReference type="Proteomes" id="UP000683507">
    <property type="component" value="Chromosome"/>
</dbReference>
<organism evidence="1 2">
    <name type="scientific">Parvicella tangerina</name>
    <dbReference type="NCBI Taxonomy" id="2829795"/>
    <lineage>
        <taxon>Bacteria</taxon>
        <taxon>Pseudomonadati</taxon>
        <taxon>Bacteroidota</taxon>
        <taxon>Flavobacteriia</taxon>
        <taxon>Flavobacteriales</taxon>
        <taxon>Parvicellaceae</taxon>
        <taxon>Parvicella</taxon>
    </lineage>
</organism>
<reference evidence="1" key="1">
    <citation type="submission" date="2021-04" db="EMBL/GenBank/DDBJ databases">
        <authorList>
            <person name="Rodrigo-Torres L."/>
            <person name="Arahal R. D."/>
            <person name="Lucena T."/>
        </authorList>
    </citation>
    <scope>NUCLEOTIDE SEQUENCE</scope>
    <source>
        <strain evidence="1">AS29M-1</strain>
    </source>
</reference>
<protein>
    <submittedName>
        <fullName evidence="1">Uncharacterized protein</fullName>
    </submittedName>
</protein>
<evidence type="ECO:0000313" key="2">
    <source>
        <dbReference type="Proteomes" id="UP000683507"/>
    </source>
</evidence>
<sequence length="204" mass="23343">MPKIFKWGLILLGLPLLTLCVNHHYGYYGELNQIRDELNSLENIEVINIWGHEDMTLEEISVRLKVEGKGEIVLLGLSKDAFYYPISVPINEIEGYSFTTFYCNGGIGSSLDFGTYELGEVLNVKFNSVEDVLNNYDFIVEFIEGLEMSPSVNHFETSMSEFYLIIEKKESKDLDPIHNLNGLESKSEFAESLTWNRSDCVYIK</sequence>
<proteinExistence type="predicted"/>